<dbReference type="AlphaFoldDB" id="A0A6C2C386"/>
<organism evidence="1 2">
    <name type="scientific">Weissella muntiaci</name>
    <dbReference type="NCBI Taxonomy" id="2508881"/>
    <lineage>
        <taxon>Bacteria</taxon>
        <taxon>Bacillati</taxon>
        <taxon>Bacillota</taxon>
        <taxon>Bacilli</taxon>
        <taxon>Lactobacillales</taxon>
        <taxon>Lactobacillaceae</taxon>
        <taxon>Weissella</taxon>
    </lineage>
</organism>
<evidence type="ECO:0000313" key="1">
    <source>
        <dbReference type="EMBL" id="TYC48440.1"/>
    </source>
</evidence>
<sequence>MIFDVRKKIESGEDFTMTVTKLYADLEELSEDENGLTPMADELLNNIEYLILNTTSEVKMNQYLIEIIKVIMDNGMISNLSFQVLTNAEQKIESEEITGDLVIQYISNWMKKIAEKQELLPDEKLIVQIFNSNIYLTKIDINKIAIQITGPSNN</sequence>
<proteinExistence type="predicted"/>
<reference evidence="1 2" key="1">
    <citation type="submission" date="2019-01" db="EMBL/GenBank/DDBJ databases">
        <title>Weissella sp. nov., a novel lactic acid bacterium isolated from animal feces.</title>
        <authorList>
            <person name="Wang L.-T."/>
        </authorList>
    </citation>
    <scope>NUCLEOTIDE SEQUENCE [LARGE SCALE GENOMIC DNA]</scope>
    <source>
        <strain evidence="1 2">8H-2</strain>
    </source>
</reference>
<comment type="caution">
    <text evidence="1">The sequence shown here is derived from an EMBL/GenBank/DDBJ whole genome shotgun (WGS) entry which is preliminary data.</text>
</comment>
<evidence type="ECO:0000313" key="2">
    <source>
        <dbReference type="Proteomes" id="UP000371977"/>
    </source>
</evidence>
<accession>A0A6C2C386</accession>
<keyword evidence="2" id="KW-1185">Reference proteome</keyword>
<protein>
    <submittedName>
        <fullName evidence="1">Uncharacterized protein</fullName>
    </submittedName>
</protein>
<dbReference type="RefSeq" id="WP_148623186.1">
    <property type="nucleotide sequence ID" value="NZ_SDGZ01000020.1"/>
</dbReference>
<dbReference type="EMBL" id="SDGZ01000020">
    <property type="protein sequence ID" value="TYC48440.1"/>
    <property type="molecule type" value="Genomic_DNA"/>
</dbReference>
<gene>
    <name evidence="1" type="ORF">ESZ50_08750</name>
</gene>
<name>A0A6C2C386_9LACO</name>
<dbReference type="Proteomes" id="UP000371977">
    <property type="component" value="Unassembled WGS sequence"/>
</dbReference>